<feature type="compositionally biased region" description="Basic and acidic residues" evidence="1">
    <location>
        <begin position="224"/>
        <end position="238"/>
    </location>
</feature>
<feature type="region of interest" description="Disordered" evidence="1">
    <location>
        <begin position="1"/>
        <end position="291"/>
    </location>
</feature>
<dbReference type="Proteomes" id="UP001190700">
    <property type="component" value="Unassembled WGS sequence"/>
</dbReference>
<comment type="caution">
    <text evidence="2">The sequence shown here is derived from an EMBL/GenBank/DDBJ whole genome shotgun (WGS) entry which is preliminary data.</text>
</comment>
<feature type="compositionally biased region" description="Low complexity" evidence="1">
    <location>
        <begin position="385"/>
        <end position="407"/>
    </location>
</feature>
<feature type="compositionally biased region" description="Basic and acidic residues" evidence="1">
    <location>
        <begin position="28"/>
        <end position="42"/>
    </location>
</feature>
<evidence type="ECO:0000313" key="3">
    <source>
        <dbReference type="Proteomes" id="UP001190700"/>
    </source>
</evidence>
<accession>A0AAE0BQ74</accession>
<feature type="compositionally biased region" description="Basic and acidic residues" evidence="1">
    <location>
        <begin position="359"/>
        <end position="381"/>
    </location>
</feature>
<dbReference type="EMBL" id="LGRX02033798">
    <property type="protein sequence ID" value="KAK3239869.1"/>
    <property type="molecule type" value="Genomic_DNA"/>
</dbReference>
<reference evidence="2 3" key="1">
    <citation type="journal article" date="2015" name="Genome Biol. Evol.">
        <title>Comparative Genomics of a Bacterivorous Green Alga Reveals Evolutionary Causalities and Consequences of Phago-Mixotrophic Mode of Nutrition.</title>
        <authorList>
            <person name="Burns J.A."/>
            <person name="Paasch A."/>
            <person name="Narechania A."/>
            <person name="Kim E."/>
        </authorList>
    </citation>
    <scope>NUCLEOTIDE SEQUENCE [LARGE SCALE GENOMIC DNA]</scope>
    <source>
        <strain evidence="2 3">PLY_AMNH</strain>
    </source>
</reference>
<sequence>MGCGASSQKAEPPFPVPDPTGIVNVKPCSDEDGKAFEKKEDATESSTALTNREIHPEGERNTSTPPKKLPESIGGGSQGVQPLRRAWSEELSLKGPDGPAEEKTVEEKDSDLDGYEPTWDDPSKPRKATVIGRPFTVSQDGTVMAPSMESSKGKLPDASTSSALPKLEPVNPSSKVASFLKPPDEFDENDDDVLSLGNPIAKPTDDRLDLEDTSMTKLYRPGQKKGDSVDGNEFHNETVHSGIGRNSSSREPRQSSTSQARSQPQPDWLVGEDAHDQGFHGSSSSQSYGVRFGRSADVHGVDESEIGDVMGEEFAHRPFEPSSLREDSSFPIKPLEAVEWDTGYGSPRTSQYAVGTSDAEGHESHRMEYEEEEPPVKKDDPWANIQSQYQISSIQDGDSRAPSARGPRAGRAAVSYYTEDLLHVVEVTTFSREPRRPHTAVLGEEGDEERYEDDDMNEADGVVLWDGVQPISNVAPEDWQPVEDVDDSEILYDDAALPQPIVVHITEDGVYAQLPPPQLLAGMEEEEDLALQYSEEELYASNENTGRDLIQNSHPQKEYGMGYSDERDIDFPSAPSTPGAPAEPIEVLDFNDFSDDFGLEPIRA</sequence>
<feature type="region of interest" description="Disordered" evidence="1">
    <location>
        <begin position="341"/>
        <end position="407"/>
    </location>
</feature>
<feature type="region of interest" description="Disordered" evidence="1">
    <location>
        <begin position="434"/>
        <end position="454"/>
    </location>
</feature>
<gene>
    <name evidence="2" type="ORF">CYMTET_50230</name>
</gene>
<organism evidence="2 3">
    <name type="scientific">Cymbomonas tetramitiformis</name>
    <dbReference type="NCBI Taxonomy" id="36881"/>
    <lineage>
        <taxon>Eukaryota</taxon>
        <taxon>Viridiplantae</taxon>
        <taxon>Chlorophyta</taxon>
        <taxon>Pyramimonadophyceae</taxon>
        <taxon>Pyramimonadales</taxon>
        <taxon>Pyramimonadaceae</taxon>
        <taxon>Cymbomonas</taxon>
    </lineage>
</organism>
<dbReference type="AlphaFoldDB" id="A0AAE0BQ74"/>
<keyword evidence="3" id="KW-1185">Reference proteome</keyword>
<proteinExistence type="predicted"/>
<feature type="region of interest" description="Disordered" evidence="1">
    <location>
        <begin position="540"/>
        <end position="589"/>
    </location>
</feature>
<protein>
    <submittedName>
        <fullName evidence="2">Uncharacterized protein</fullName>
    </submittedName>
</protein>
<evidence type="ECO:0000313" key="2">
    <source>
        <dbReference type="EMBL" id="KAK3239869.1"/>
    </source>
</evidence>
<evidence type="ECO:0000256" key="1">
    <source>
        <dbReference type="SAM" id="MobiDB-lite"/>
    </source>
</evidence>
<feature type="compositionally biased region" description="Acidic residues" evidence="1">
    <location>
        <begin position="444"/>
        <end position="454"/>
    </location>
</feature>
<name>A0AAE0BQ74_9CHLO</name>